<evidence type="ECO:0000313" key="2">
    <source>
        <dbReference type="EMBL" id="GHP10991.1"/>
    </source>
</evidence>
<dbReference type="EMBL" id="BNJQ01000032">
    <property type="protein sequence ID" value="GHP10991.1"/>
    <property type="molecule type" value="Genomic_DNA"/>
</dbReference>
<organism evidence="2 3">
    <name type="scientific">Pycnococcus provasolii</name>
    <dbReference type="NCBI Taxonomy" id="41880"/>
    <lineage>
        <taxon>Eukaryota</taxon>
        <taxon>Viridiplantae</taxon>
        <taxon>Chlorophyta</taxon>
        <taxon>Pseudoscourfieldiophyceae</taxon>
        <taxon>Pseudoscourfieldiales</taxon>
        <taxon>Pycnococcaceae</taxon>
        <taxon>Pycnococcus</taxon>
    </lineage>
</organism>
<keyword evidence="1" id="KW-0812">Transmembrane</keyword>
<gene>
    <name evidence="2" type="ORF">PPROV_000972100</name>
</gene>
<comment type="caution">
    <text evidence="2">The sequence shown here is derived from an EMBL/GenBank/DDBJ whole genome shotgun (WGS) entry which is preliminary data.</text>
</comment>
<sequence>MSHTGGSGDVVDAVQLAGRLWHAFLRASVFSCGLGLMIYVVVHTFMYVPKLIRTLVEASQLPRLIRSAKRKANLDDSDGLGPDGRDAKERTQTLKNDDVQELLTARVSICKPKDSWTRRADAQSKDIRAVMCVLPALGAKERIFTHATALAIQSVRYLHGTTKRNTVQEQGDLLVVGWDHPHVGSRRTDVSEHVDFHSNRKDAFWNAILQSAKDVSHVLDWVAATYPETALKRDGGEGKRVPVICIGFSVGGDAFVTAATLDERVTHVLAVSATPNWLRPGGKPSVNKGLDVPFTEGDRLYASTCPYVHGERLRPHQPHIYFLSGADDDHTPVQCAETWIAQLQSGVYEECSSRLRVIRVPGANHMLLRHPTGVEELYTQFSALLSDALMWCSSSSSLSASANKKTD</sequence>
<evidence type="ECO:0000256" key="1">
    <source>
        <dbReference type="SAM" id="Phobius"/>
    </source>
</evidence>
<keyword evidence="1" id="KW-0472">Membrane</keyword>
<feature type="transmembrane region" description="Helical" evidence="1">
    <location>
        <begin position="20"/>
        <end position="42"/>
    </location>
</feature>
<name>A0A830HZX0_9CHLO</name>
<dbReference type="Gene3D" id="3.40.50.1820">
    <property type="entry name" value="alpha/beta hydrolase"/>
    <property type="match status" value="1"/>
</dbReference>
<keyword evidence="3" id="KW-1185">Reference proteome</keyword>
<evidence type="ECO:0008006" key="4">
    <source>
        <dbReference type="Google" id="ProtNLM"/>
    </source>
</evidence>
<proteinExistence type="predicted"/>
<reference evidence="2" key="1">
    <citation type="submission" date="2020-10" db="EMBL/GenBank/DDBJ databases">
        <title>Unveiling of a novel bifunctional photoreceptor, Dualchrome1, isolated from a cosmopolitan green alga.</title>
        <authorList>
            <person name="Suzuki S."/>
            <person name="Kawachi M."/>
        </authorList>
    </citation>
    <scope>NUCLEOTIDE SEQUENCE</scope>
    <source>
        <strain evidence="2">NIES 2893</strain>
    </source>
</reference>
<dbReference type="SUPFAM" id="SSF53474">
    <property type="entry name" value="alpha/beta-Hydrolases"/>
    <property type="match status" value="1"/>
</dbReference>
<dbReference type="OrthoDB" id="10685463at2759"/>
<dbReference type="AlphaFoldDB" id="A0A830HZX0"/>
<protein>
    <recommendedName>
        <fullName evidence="4">Peptidase S9 prolyl oligopeptidase catalytic domain-containing protein</fullName>
    </recommendedName>
</protein>
<dbReference type="Proteomes" id="UP000660262">
    <property type="component" value="Unassembled WGS sequence"/>
</dbReference>
<dbReference type="InterPro" id="IPR029058">
    <property type="entry name" value="AB_hydrolase_fold"/>
</dbReference>
<keyword evidence="1" id="KW-1133">Transmembrane helix</keyword>
<accession>A0A830HZX0</accession>
<evidence type="ECO:0000313" key="3">
    <source>
        <dbReference type="Proteomes" id="UP000660262"/>
    </source>
</evidence>